<sequence length="359" mass="39377">MSHFRYCLPEVAGRGAGLGNEMIPWARAFLAAQLLGARALAPAFGLNRRRYWRHFGSSRLDWLGHRALKAALPVVAFTESDYLRHGGGDVVSALRGFAREQSLMTRKAFVLSTGGMWGGMQHIEAARGHMASLLYQSRFAAGNLLRLRERLDPGRLTVGLHVRQGDFEPARDPAAYRGQFNVALPLAWYRRVAASIHQQLEGAVQFLIVSDARPEQLQDLSRGLPCVFSGDLPDSDCSDLLALAEADLLVCSISSYSVWAAFLSRAPYLWYGPNLHEHPEGFLSIWGHEPGQEAEPGGTFRALQACQGVGRLPRRCFAIADDGQVTAQALDLAWQLKGRAETDLIRYGVIPAASGREAG</sequence>
<keyword evidence="2" id="KW-1185">Reference proteome</keyword>
<dbReference type="Proteomes" id="UP001462640">
    <property type="component" value="Unassembled WGS sequence"/>
</dbReference>
<gene>
    <name evidence="1" type="ORF">ABDJ40_05020</name>
</gene>
<organism evidence="1 2">
    <name type="scientific">Roseateles flavus</name>
    <dbReference type="NCBI Taxonomy" id="3149041"/>
    <lineage>
        <taxon>Bacteria</taxon>
        <taxon>Pseudomonadati</taxon>
        <taxon>Pseudomonadota</taxon>
        <taxon>Betaproteobacteria</taxon>
        <taxon>Burkholderiales</taxon>
        <taxon>Sphaerotilaceae</taxon>
        <taxon>Roseateles</taxon>
    </lineage>
</organism>
<dbReference type="RefSeq" id="WP_347606849.1">
    <property type="nucleotide sequence ID" value="NZ_JBDPZC010000001.1"/>
</dbReference>
<comment type="caution">
    <text evidence="1">The sequence shown here is derived from an EMBL/GenBank/DDBJ whole genome shotgun (WGS) entry which is preliminary data.</text>
</comment>
<evidence type="ECO:0000313" key="2">
    <source>
        <dbReference type="Proteomes" id="UP001462640"/>
    </source>
</evidence>
<evidence type="ECO:0008006" key="3">
    <source>
        <dbReference type="Google" id="ProtNLM"/>
    </source>
</evidence>
<dbReference type="EMBL" id="JBDPZC010000001">
    <property type="protein sequence ID" value="MEO3712128.1"/>
    <property type="molecule type" value="Genomic_DNA"/>
</dbReference>
<proteinExistence type="predicted"/>
<accession>A0ABV0GAN7</accession>
<name>A0ABV0GAN7_9BURK</name>
<evidence type="ECO:0000313" key="1">
    <source>
        <dbReference type="EMBL" id="MEO3712128.1"/>
    </source>
</evidence>
<reference evidence="1 2" key="1">
    <citation type="submission" date="2024-05" db="EMBL/GenBank/DDBJ databases">
        <title>Roseateles sp. 2.12 16S ribosomal RNA gene Genome sequencing and assembly.</title>
        <authorList>
            <person name="Woo H."/>
        </authorList>
    </citation>
    <scope>NUCLEOTIDE SEQUENCE [LARGE SCALE GENOMIC DNA]</scope>
    <source>
        <strain evidence="1 2">2.12</strain>
    </source>
</reference>
<protein>
    <recommendedName>
        <fullName evidence="3">Glycosyl transferase family 11</fullName>
    </recommendedName>
</protein>